<feature type="compositionally biased region" description="Polar residues" evidence="1">
    <location>
        <begin position="1"/>
        <end position="20"/>
    </location>
</feature>
<evidence type="ECO:0000256" key="1">
    <source>
        <dbReference type="SAM" id="MobiDB-lite"/>
    </source>
</evidence>
<dbReference type="Proteomes" id="UP001064489">
    <property type="component" value="Chromosome 8"/>
</dbReference>
<sequence length="440" mass="48769">MVSTILSRSSSRPGHTSRQQVRVHEVSGNQSSEEAVVSSASNVNVDQSSLLDGSDSSWASQMEKGELVDAEIAQRALRVERRLASLKSQCWALSTVSGLRLVFAWWVHCYTFVYTSTSALVRRSLWQSLRDMVSLVSSSWLVVGDFNAVLGSHEALGSRSPARGFCEDFRVLQAFGFSSVFVDWIVGILRLSRLSRNSKESEAYQASWLTGIGQLPFSYLGVPLFQGKPRKAVLQPITDKILSKFAKWKGKSFFLAGRATLIRYLRHLQKPHGGLPTENRLCRYGFQLASYCSICGVSSESADHLFLHCPLAVTLWEAIFSAFQRRVSTETWQFFFLQAMSVSFSEQGRPSKAPVINSVIWSPPAPGWIKVNTDGIVMGSLGFGGCGGIFRNCRAFVKVDEEHNDGPQVLDVEDDDNELDGLSDVNEDNISQEVVSMKGR</sequence>
<accession>A0AAD5IQV6</accession>
<reference evidence="3" key="2">
    <citation type="submission" date="2023-02" db="EMBL/GenBank/DDBJ databases">
        <authorList>
            <person name="Swenson N.G."/>
            <person name="Wegrzyn J.L."/>
            <person name="Mcevoy S.L."/>
        </authorList>
    </citation>
    <scope>NUCLEOTIDE SEQUENCE</scope>
    <source>
        <strain evidence="3">91603</strain>
        <tissue evidence="3">Leaf</tissue>
    </source>
</reference>
<reference evidence="3" key="1">
    <citation type="journal article" date="2022" name="Plant J.">
        <title>Strategies of tolerance reflected in two North American maple genomes.</title>
        <authorList>
            <person name="McEvoy S.L."/>
            <person name="Sezen U.U."/>
            <person name="Trouern-Trend A."/>
            <person name="McMahon S.M."/>
            <person name="Schaberg P.G."/>
            <person name="Yang J."/>
            <person name="Wegrzyn J.L."/>
            <person name="Swenson N.G."/>
        </authorList>
    </citation>
    <scope>NUCLEOTIDE SEQUENCE</scope>
    <source>
        <strain evidence="3">91603</strain>
    </source>
</reference>
<evidence type="ECO:0000313" key="4">
    <source>
        <dbReference type="Proteomes" id="UP001064489"/>
    </source>
</evidence>
<feature type="domain" description="Reverse transcriptase zinc-binding" evidence="2">
    <location>
        <begin position="273"/>
        <end position="316"/>
    </location>
</feature>
<protein>
    <recommendedName>
        <fullName evidence="2">Reverse transcriptase zinc-binding domain-containing protein</fullName>
    </recommendedName>
</protein>
<dbReference type="InterPro" id="IPR026960">
    <property type="entry name" value="RVT-Znf"/>
</dbReference>
<name>A0AAD5IQV6_ACENE</name>
<organism evidence="3 4">
    <name type="scientific">Acer negundo</name>
    <name type="common">Box elder</name>
    <dbReference type="NCBI Taxonomy" id="4023"/>
    <lineage>
        <taxon>Eukaryota</taxon>
        <taxon>Viridiplantae</taxon>
        <taxon>Streptophyta</taxon>
        <taxon>Embryophyta</taxon>
        <taxon>Tracheophyta</taxon>
        <taxon>Spermatophyta</taxon>
        <taxon>Magnoliopsida</taxon>
        <taxon>eudicotyledons</taxon>
        <taxon>Gunneridae</taxon>
        <taxon>Pentapetalae</taxon>
        <taxon>rosids</taxon>
        <taxon>malvids</taxon>
        <taxon>Sapindales</taxon>
        <taxon>Sapindaceae</taxon>
        <taxon>Hippocastanoideae</taxon>
        <taxon>Acereae</taxon>
        <taxon>Acer</taxon>
    </lineage>
</organism>
<feature type="region of interest" description="Disordered" evidence="1">
    <location>
        <begin position="1"/>
        <end position="41"/>
    </location>
</feature>
<dbReference type="PANTHER" id="PTHR33116">
    <property type="entry name" value="REVERSE TRANSCRIPTASE ZINC-BINDING DOMAIN-CONTAINING PROTEIN-RELATED-RELATED"/>
    <property type="match status" value="1"/>
</dbReference>
<dbReference type="Pfam" id="PF13966">
    <property type="entry name" value="zf-RVT"/>
    <property type="match status" value="1"/>
</dbReference>
<gene>
    <name evidence="3" type="ORF">LWI28_014953</name>
</gene>
<evidence type="ECO:0000259" key="2">
    <source>
        <dbReference type="Pfam" id="PF13966"/>
    </source>
</evidence>
<dbReference type="EMBL" id="JAJSOW010000103">
    <property type="protein sequence ID" value="KAI9174281.1"/>
    <property type="molecule type" value="Genomic_DNA"/>
</dbReference>
<feature type="compositionally biased region" description="Low complexity" evidence="1">
    <location>
        <begin position="30"/>
        <end position="41"/>
    </location>
</feature>
<evidence type="ECO:0000313" key="3">
    <source>
        <dbReference type="EMBL" id="KAI9174281.1"/>
    </source>
</evidence>
<dbReference type="AlphaFoldDB" id="A0AAD5IQV6"/>
<proteinExistence type="predicted"/>
<keyword evidence="4" id="KW-1185">Reference proteome</keyword>
<comment type="caution">
    <text evidence="3">The sequence shown here is derived from an EMBL/GenBank/DDBJ whole genome shotgun (WGS) entry which is preliminary data.</text>
</comment>
<dbReference type="PANTHER" id="PTHR33116:SF78">
    <property type="entry name" value="OS12G0587133 PROTEIN"/>
    <property type="match status" value="1"/>
</dbReference>